<comment type="caution">
    <text evidence="1">The sequence shown here is derived from an EMBL/GenBank/DDBJ whole genome shotgun (WGS) entry which is preliminary data.</text>
</comment>
<keyword evidence="2" id="KW-1185">Reference proteome</keyword>
<dbReference type="Proteomes" id="UP001060215">
    <property type="component" value="Chromosome 8"/>
</dbReference>
<evidence type="ECO:0000313" key="1">
    <source>
        <dbReference type="EMBL" id="KAI8000190.1"/>
    </source>
</evidence>
<accession>A0ACC0GGL7</accession>
<evidence type="ECO:0000313" key="2">
    <source>
        <dbReference type="Proteomes" id="UP001060215"/>
    </source>
</evidence>
<protein>
    <submittedName>
        <fullName evidence="1">NAD-dependent protein deacetylase SRT1</fullName>
    </submittedName>
</protein>
<name>A0ACC0GGL7_9ERIC</name>
<organism evidence="1 2">
    <name type="scientific">Camellia lanceoleosa</name>
    <dbReference type="NCBI Taxonomy" id="1840588"/>
    <lineage>
        <taxon>Eukaryota</taxon>
        <taxon>Viridiplantae</taxon>
        <taxon>Streptophyta</taxon>
        <taxon>Embryophyta</taxon>
        <taxon>Tracheophyta</taxon>
        <taxon>Spermatophyta</taxon>
        <taxon>Magnoliopsida</taxon>
        <taxon>eudicotyledons</taxon>
        <taxon>Gunneridae</taxon>
        <taxon>Pentapetalae</taxon>
        <taxon>asterids</taxon>
        <taxon>Ericales</taxon>
        <taxon>Theaceae</taxon>
        <taxon>Camellia</taxon>
    </lineage>
</organism>
<reference evidence="1 2" key="1">
    <citation type="journal article" date="2022" name="Plant J.">
        <title>Chromosome-level genome of Camellia lanceoleosa provides a valuable resource for understanding genome evolution and self-incompatibility.</title>
        <authorList>
            <person name="Gong W."/>
            <person name="Xiao S."/>
            <person name="Wang L."/>
            <person name="Liao Z."/>
            <person name="Chang Y."/>
            <person name="Mo W."/>
            <person name="Hu G."/>
            <person name="Li W."/>
            <person name="Zhao G."/>
            <person name="Zhu H."/>
            <person name="Hu X."/>
            <person name="Ji K."/>
            <person name="Xiang X."/>
            <person name="Song Q."/>
            <person name="Yuan D."/>
            <person name="Jin S."/>
            <person name="Zhang L."/>
        </authorList>
    </citation>
    <scope>NUCLEOTIDE SEQUENCE [LARGE SCALE GENOMIC DNA]</scope>
    <source>
        <strain evidence="1">SQ_2022a</strain>
    </source>
</reference>
<sequence length="140" mass="15105">MGLELRLLFFFFGAAVAEVKGAAVSVVCLLGVTAELGIAIVNDFKSVEGDRALRLQSLHVAFGSETAKWICIEAVDITQLSVDVETIGLKKTSRSCSDVKCGAKLKDTVLHWEDVLPPTEINAAEKHCRMADIVLCLGTR</sequence>
<gene>
    <name evidence="1" type="ORF">LOK49_LG09G01046</name>
</gene>
<dbReference type="EMBL" id="CM045765">
    <property type="protein sequence ID" value="KAI8000190.1"/>
    <property type="molecule type" value="Genomic_DNA"/>
</dbReference>
<proteinExistence type="predicted"/>